<comment type="caution">
    <text evidence="2">The sequence shown here is derived from an EMBL/GenBank/DDBJ whole genome shotgun (WGS) entry which is preliminary data.</text>
</comment>
<dbReference type="EMBL" id="PXYT01000011">
    <property type="protein sequence ID" value="PSR30320.1"/>
    <property type="molecule type" value="Genomic_DNA"/>
</dbReference>
<name>A0A2T2X739_9FIRM</name>
<organism evidence="2 3">
    <name type="scientific">Sulfobacillus benefaciens</name>
    <dbReference type="NCBI Taxonomy" id="453960"/>
    <lineage>
        <taxon>Bacteria</taxon>
        <taxon>Bacillati</taxon>
        <taxon>Bacillota</taxon>
        <taxon>Clostridia</taxon>
        <taxon>Eubacteriales</taxon>
        <taxon>Clostridiales Family XVII. Incertae Sedis</taxon>
        <taxon>Sulfobacillus</taxon>
    </lineage>
</organism>
<keyword evidence="1" id="KW-1133">Transmembrane helix</keyword>
<reference evidence="2 3" key="1">
    <citation type="journal article" date="2014" name="BMC Genomics">
        <title>Comparison of environmental and isolate Sulfobacillus genomes reveals diverse carbon, sulfur, nitrogen, and hydrogen metabolisms.</title>
        <authorList>
            <person name="Justice N.B."/>
            <person name="Norman A."/>
            <person name="Brown C.T."/>
            <person name="Singh A."/>
            <person name="Thomas B.C."/>
            <person name="Banfield J.F."/>
        </authorList>
    </citation>
    <scope>NUCLEOTIDE SEQUENCE [LARGE SCALE GENOMIC DNA]</scope>
    <source>
        <strain evidence="2">AMDSBA1</strain>
    </source>
</reference>
<evidence type="ECO:0000256" key="1">
    <source>
        <dbReference type="SAM" id="Phobius"/>
    </source>
</evidence>
<gene>
    <name evidence="2" type="ORF">C7B43_06285</name>
</gene>
<feature type="transmembrane region" description="Helical" evidence="1">
    <location>
        <begin position="72"/>
        <end position="97"/>
    </location>
</feature>
<proteinExistence type="predicted"/>
<feature type="transmembrane region" description="Helical" evidence="1">
    <location>
        <begin position="109"/>
        <end position="131"/>
    </location>
</feature>
<dbReference type="Proteomes" id="UP000242699">
    <property type="component" value="Unassembled WGS sequence"/>
</dbReference>
<evidence type="ECO:0000313" key="3">
    <source>
        <dbReference type="Proteomes" id="UP000242699"/>
    </source>
</evidence>
<feature type="transmembrane region" description="Helical" evidence="1">
    <location>
        <begin position="45"/>
        <end position="65"/>
    </location>
</feature>
<accession>A0A2T2X739</accession>
<dbReference type="AlphaFoldDB" id="A0A2T2X739"/>
<evidence type="ECO:0000313" key="2">
    <source>
        <dbReference type="EMBL" id="PSR30320.1"/>
    </source>
</evidence>
<keyword evidence="1" id="KW-0812">Transmembrane</keyword>
<protein>
    <submittedName>
        <fullName evidence="2">Uncharacterized protein</fullName>
    </submittedName>
</protein>
<keyword evidence="1" id="KW-0472">Membrane</keyword>
<sequence>MRWYGLVGIVISTLAIWSGMFFSAHWVKATELPYTLSDFLSLSNAFWNYMLLGIIESLSMALVFFCLQRAHIIWSVLCLVGAILAASWIAGSIVGVIQVQPFSYPVPIFLLAVWLGTFALNTALHILGITAQQPSGR</sequence>